<keyword evidence="1" id="KW-1133">Transmembrane helix</keyword>
<feature type="transmembrane region" description="Helical" evidence="1">
    <location>
        <begin position="128"/>
        <end position="151"/>
    </location>
</feature>
<keyword evidence="1" id="KW-0812">Transmembrane</keyword>
<keyword evidence="1" id="KW-0472">Membrane</keyword>
<keyword evidence="2" id="KW-0496">Mitochondrion</keyword>
<organism evidence="2">
    <name type="scientific">Proasellus coiffaiti</name>
    <dbReference type="NCBI Taxonomy" id="1281953"/>
    <lineage>
        <taxon>Eukaryota</taxon>
        <taxon>Metazoa</taxon>
        <taxon>Ecdysozoa</taxon>
        <taxon>Arthropoda</taxon>
        <taxon>Crustacea</taxon>
        <taxon>Multicrustacea</taxon>
        <taxon>Malacostraca</taxon>
        <taxon>Eumalacostraca</taxon>
        <taxon>Peracarida</taxon>
        <taxon>Isopoda</taxon>
        <taxon>Asellota</taxon>
        <taxon>Aselloidea</taxon>
        <taxon>Asellidae</taxon>
        <taxon>Proasellus</taxon>
    </lineage>
</organism>
<sequence length="158" mass="17707">MILFILMSLGSFFLASSTPHILIASLLSSTLMSAIFLGMLKSFPWLAYILFLVFLGGILILFTYVSSLNSNPLFVELNTTVAALWTLFSASLLVSNVLPTPDTWKMEGTTVALNFSMKELFTPAFCPIYLYLFIYLLITLLYVVTIMKVFYAPLRSTQ</sequence>
<feature type="transmembrane region" description="Helical" evidence="1">
    <location>
        <begin position="43"/>
        <end position="65"/>
    </location>
</feature>
<proteinExistence type="predicted"/>
<reference evidence="2" key="1">
    <citation type="submission" date="2019-03" db="EMBL/GenBank/DDBJ databases">
        <authorList>
            <person name="Lefebure T."/>
            <person name="Lefebure T."/>
        </authorList>
    </citation>
    <scope>NUCLEOTIDE SEQUENCE [LARGE SCALE GENOMIC DNA]</scope>
</reference>
<evidence type="ECO:0000313" key="2">
    <source>
        <dbReference type="EMBL" id="VFU96079.1"/>
    </source>
</evidence>
<gene>
    <name evidence="2" type="primary">nad6</name>
    <name evidence="2" type="ORF">PCOIPMT01_0012</name>
</gene>
<dbReference type="AlphaFoldDB" id="A0A485M9H8"/>
<evidence type="ECO:0000256" key="1">
    <source>
        <dbReference type="SAM" id="Phobius"/>
    </source>
</evidence>
<feature type="transmembrane region" description="Helical" evidence="1">
    <location>
        <begin position="77"/>
        <end position="98"/>
    </location>
</feature>
<protein>
    <submittedName>
        <fullName evidence="2">NADH dehydrogenase subunit 6</fullName>
    </submittedName>
</protein>
<geneLocation type="mitochondrion" evidence="2"/>
<dbReference type="EMBL" id="LR536626">
    <property type="protein sequence ID" value="VFU96079.1"/>
    <property type="molecule type" value="Genomic_DNA"/>
</dbReference>
<accession>A0A485M9H8</accession>
<name>A0A485M9H8_9CRUS</name>